<name>A0A915CTD7_9BILA</name>
<sequence>MSTTDLKVSAEVLFEVLSFMKRSELDYLESTSKYLNHFITKLFSTFPFHKINWLDIGDGASQGISFRDCS</sequence>
<evidence type="ECO:0000313" key="2">
    <source>
        <dbReference type="WBParaSite" id="jg12409"/>
    </source>
</evidence>
<reference evidence="2" key="1">
    <citation type="submission" date="2022-11" db="UniProtKB">
        <authorList>
            <consortium name="WormBaseParasite"/>
        </authorList>
    </citation>
    <scope>IDENTIFICATION</scope>
</reference>
<dbReference type="WBParaSite" id="jg12409">
    <property type="protein sequence ID" value="jg12409"/>
    <property type="gene ID" value="jg12409"/>
</dbReference>
<evidence type="ECO:0000313" key="1">
    <source>
        <dbReference type="Proteomes" id="UP000887574"/>
    </source>
</evidence>
<accession>A0A915CTD7</accession>
<dbReference type="Proteomes" id="UP000887574">
    <property type="component" value="Unplaced"/>
</dbReference>
<protein>
    <submittedName>
        <fullName evidence="2">F-box domain-containing protein</fullName>
    </submittedName>
</protein>
<proteinExistence type="predicted"/>
<keyword evidence="1" id="KW-1185">Reference proteome</keyword>
<dbReference type="AlphaFoldDB" id="A0A915CTD7"/>
<organism evidence="1 2">
    <name type="scientific">Ditylenchus dipsaci</name>
    <dbReference type="NCBI Taxonomy" id="166011"/>
    <lineage>
        <taxon>Eukaryota</taxon>
        <taxon>Metazoa</taxon>
        <taxon>Ecdysozoa</taxon>
        <taxon>Nematoda</taxon>
        <taxon>Chromadorea</taxon>
        <taxon>Rhabditida</taxon>
        <taxon>Tylenchina</taxon>
        <taxon>Tylenchomorpha</taxon>
        <taxon>Sphaerularioidea</taxon>
        <taxon>Anguinidae</taxon>
        <taxon>Anguininae</taxon>
        <taxon>Ditylenchus</taxon>
    </lineage>
</organism>